<keyword evidence="1" id="KW-0812">Transmembrane</keyword>
<evidence type="ECO:0000313" key="3">
    <source>
        <dbReference type="Proteomes" id="UP001189429"/>
    </source>
</evidence>
<dbReference type="EMBL" id="CAUYUJ010002114">
    <property type="protein sequence ID" value="CAK0799267.1"/>
    <property type="molecule type" value="Genomic_DNA"/>
</dbReference>
<feature type="transmembrane region" description="Helical" evidence="1">
    <location>
        <begin position="304"/>
        <end position="322"/>
    </location>
</feature>
<protein>
    <submittedName>
        <fullName evidence="2">Uncharacterized protein</fullName>
    </submittedName>
</protein>
<evidence type="ECO:0000256" key="1">
    <source>
        <dbReference type="SAM" id="Phobius"/>
    </source>
</evidence>
<feature type="transmembrane region" description="Helical" evidence="1">
    <location>
        <begin position="267"/>
        <end position="284"/>
    </location>
</feature>
<dbReference type="PANTHER" id="PTHR18945">
    <property type="entry name" value="NEUROTRANSMITTER GATED ION CHANNEL"/>
    <property type="match status" value="1"/>
</dbReference>
<dbReference type="InterPro" id="IPR036734">
    <property type="entry name" value="Neur_chan_lig-bd_sf"/>
</dbReference>
<dbReference type="Gene3D" id="2.70.170.10">
    <property type="entry name" value="Neurotransmitter-gated ion-channel ligand-binding domain"/>
    <property type="match status" value="1"/>
</dbReference>
<dbReference type="Proteomes" id="UP001189429">
    <property type="component" value="Unassembled WGS sequence"/>
</dbReference>
<accession>A0ABN9Q4F3</accession>
<keyword evidence="1" id="KW-1133">Transmembrane helix</keyword>
<sequence>MDRSTFENVTERQTLEDCIGICFVISSVEDIDNVKETAAMVTDIAIFALKDTKAEDDEDGKKQIKEINKELFFVHAYDDWDEEITPITDEDLRDGVIAGEISLRLKVKVNMNCSAFPFDVQTLPILLYSGDDGRTLVSAEHFWIDGRWSGYARAVAITPTALISDEWDLTSAAAVYDKSDISETMYKQSQIGVYIALKRKGSGYFIRLVSANVMISAGAVLPYMMPSMEPTGIMEHQVGLLFAVVSFQLLLSSFLPPTSTMTVLDHYSIGLFCFIFLLMLLPAVEGYYQGPEVDTIDPEHSSFFFFHWSFSVWLVGHITFAARVV</sequence>
<dbReference type="Gene3D" id="1.20.58.390">
    <property type="entry name" value="Neurotransmitter-gated ion-channel transmembrane domain"/>
    <property type="match status" value="1"/>
</dbReference>
<evidence type="ECO:0000313" key="2">
    <source>
        <dbReference type="EMBL" id="CAK0799267.1"/>
    </source>
</evidence>
<proteinExistence type="predicted"/>
<dbReference type="InterPro" id="IPR006201">
    <property type="entry name" value="Neur_channel"/>
</dbReference>
<comment type="caution">
    <text evidence="2">The sequence shown here is derived from an EMBL/GenBank/DDBJ whole genome shotgun (WGS) entry which is preliminary data.</text>
</comment>
<keyword evidence="3" id="KW-1185">Reference proteome</keyword>
<dbReference type="InterPro" id="IPR038050">
    <property type="entry name" value="Neuro_actylchol_rec"/>
</dbReference>
<gene>
    <name evidence="2" type="ORF">PCOR1329_LOCUS7779</name>
</gene>
<reference evidence="2" key="1">
    <citation type="submission" date="2023-10" db="EMBL/GenBank/DDBJ databases">
        <authorList>
            <person name="Chen Y."/>
            <person name="Shah S."/>
            <person name="Dougan E. K."/>
            <person name="Thang M."/>
            <person name="Chan C."/>
        </authorList>
    </citation>
    <scope>NUCLEOTIDE SEQUENCE [LARGE SCALE GENOMIC DNA]</scope>
</reference>
<dbReference type="SUPFAM" id="SSF63712">
    <property type="entry name" value="Nicotinic receptor ligand binding domain-like"/>
    <property type="match status" value="1"/>
</dbReference>
<organism evidence="2 3">
    <name type="scientific">Prorocentrum cordatum</name>
    <dbReference type="NCBI Taxonomy" id="2364126"/>
    <lineage>
        <taxon>Eukaryota</taxon>
        <taxon>Sar</taxon>
        <taxon>Alveolata</taxon>
        <taxon>Dinophyceae</taxon>
        <taxon>Prorocentrales</taxon>
        <taxon>Prorocentraceae</taxon>
        <taxon>Prorocentrum</taxon>
    </lineage>
</organism>
<name>A0ABN9Q4F3_9DINO</name>
<keyword evidence="1" id="KW-0472">Membrane</keyword>
<feature type="transmembrane region" description="Helical" evidence="1">
    <location>
        <begin position="204"/>
        <end position="225"/>
    </location>
</feature>
<feature type="transmembrane region" description="Helical" evidence="1">
    <location>
        <begin position="237"/>
        <end position="255"/>
    </location>
</feature>